<dbReference type="SUPFAM" id="SSF81383">
    <property type="entry name" value="F-box domain"/>
    <property type="match status" value="1"/>
</dbReference>
<dbReference type="Proteomes" id="UP000193067">
    <property type="component" value="Unassembled WGS sequence"/>
</dbReference>
<evidence type="ECO:0000259" key="2">
    <source>
        <dbReference type="PROSITE" id="PS50181"/>
    </source>
</evidence>
<keyword evidence="4" id="KW-1185">Reference proteome</keyword>
<gene>
    <name evidence="3" type="ORF">PYCCODRAFT_1473152</name>
</gene>
<proteinExistence type="predicted"/>
<dbReference type="InterPro" id="IPR036047">
    <property type="entry name" value="F-box-like_dom_sf"/>
</dbReference>
<dbReference type="OrthoDB" id="2322499at2759"/>
<dbReference type="AlphaFoldDB" id="A0A1Y2J8K9"/>
<dbReference type="EMBL" id="KZ084086">
    <property type="protein sequence ID" value="OSD08562.1"/>
    <property type="molecule type" value="Genomic_DNA"/>
</dbReference>
<sequence length="704" mass="79382">MATESATSLRRSSRLQAKVPAFYIEEPEGIDSSSAGPSTTRREPKRPAKRPRKSAPAVLEGGAQATSQKPLAPRGRRRTLSKLVDMPLDILFEIFGHLQPHDLLHLARTTKALRNILMRRSAITIWRNAFGNVQDLPQCPPDLTEPAYANLLFEPYCHFCLKARVMTVLWICRTRACKACLKEHFTPLSAFLASARIPYNPQKSMKTSSMVPMEHINNKLLIPNKVAEEALALIEGCKGDWTALEQLQKERAAAVKVLEVNAFRMMDWQIKQNHQRSMNLIDLRNRRRKQIIERLCDLGYGEDLKWMTYDRVEEFIEHPLVKQPKELTDRIWNNIKAPMIAFAQTARAERLMRERCLHYINRLSVVRDTVVPWLAQRPLWEPLPSIADFSYYTPGFRHILGRPADVFYKTLDLPPAQVNAILQASARTWRADMARKLYDMVIAAISPSASTSDTSAALSPGDPTVDQLVSRVCSATTWFRCTDASCGALLDYPRVLAHGCAHTAPPVNLHPTSDADDLRNAYALVLESQPWNMAGDRVVFDTRAAEAAAQVVRACGRDPAKTDGAQMKQNKTRLACSLCSKDGRTCVMAWKRAVAHLCEHARQGKEAKLTLLSKRDTRVVLAQEPARLLVPFGTAYKMYGCLRCRVGPPMTLAEVLDHCADEHYVDMGQLEEDFDIHPDAEAELGVPPYDMYYESSLFLTPIRR</sequence>
<dbReference type="PROSITE" id="PS50181">
    <property type="entry name" value="FBOX"/>
    <property type="match status" value="1"/>
</dbReference>
<dbReference type="InterPro" id="IPR001810">
    <property type="entry name" value="F-box_dom"/>
</dbReference>
<evidence type="ECO:0000256" key="1">
    <source>
        <dbReference type="SAM" id="MobiDB-lite"/>
    </source>
</evidence>
<accession>A0A1Y2J8K9</accession>
<dbReference type="STRING" id="1353009.A0A1Y2J8K9"/>
<evidence type="ECO:0000313" key="3">
    <source>
        <dbReference type="EMBL" id="OSD08562.1"/>
    </source>
</evidence>
<feature type="region of interest" description="Disordered" evidence="1">
    <location>
        <begin position="26"/>
        <end position="78"/>
    </location>
</feature>
<evidence type="ECO:0000313" key="4">
    <source>
        <dbReference type="Proteomes" id="UP000193067"/>
    </source>
</evidence>
<dbReference type="SMART" id="SM00256">
    <property type="entry name" value="FBOX"/>
    <property type="match status" value="1"/>
</dbReference>
<feature type="domain" description="F-box" evidence="2">
    <location>
        <begin position="80"/>
        <end position="129"/>
    </location>
</feature>
<protein>
    <recommendedName>
        <fullName evidence="2">F-box domain-containing protein</fullName>
    </recommendedName>
</protein>
<name>A0A1Y2J8K9_TRAC3</name>
<dbReference type="Pfam" id="PF00646">
    <property type="entry name" value="F-box"/>
    <property type="match status" value="1"/>
</dbReference>
<dbReference type="CDD" id="cd09917">
    <property type="entry name" value="F-box_SF"/>
    <property type="match status" value="1"/>
</dbReference>
<reference evidence="3 4" key="1">
    <citation type="journal article" date="2015" name="Biotechnol. Biofuels">
        <title>Enhanced degradation of softwood versus hardwood by the white-rot fungus Pycnoporus coccineus.</title>
        <authorList>
            <person name="Couturier M."/>
            <person name="Navarro D."/>
            <person name="Chevret D."/>
            <person name="Henrissat B."/>
            <person name="Piumi F."/>
            <person name="Ruiz-Duenas F.J."/>
            <person name="Martinez A.T."/>
            <person name="Grigoriev I.V."/>
            <person name="Riley R."/>
            <person name="Lipzen A."/>
            <person name="Berrin J.G."/>
            <person name="Master E.R."/>
            <person name="Rosso M.N."/>
        </authorList>
    </citation>
    <scope>NUCLEOTIDE SEQUENCE [LARGE SCALE GENOMIC DNA]</scope>
    <source>
        <strain evidence="3 4">BRFM310</strain>
    </source>
</reference>
<organism evidence="3 4">
    <name type="scientific">Trametes coccinea (strain BRFM310)</name>
    <name type="common">Pycnoporus coccineus</name>
    <dbReference type="NCBI Taxonomy" id="1353009"/>
    <lineage>
        <taxon>Eukaryota</taxon>
        <taxon>Fungi</taxon>
        <taxon>Dikarya</taxon>
        <taxon>Basidiomycota</taxon>
        <taxon>Agaricomycotina</taxon>
        <taxon>Agaricomycetes</taxon>
        <taxon>Polyporales</taxon>
        <taxon>Polyporaceae</taxon>
        <taxon>Trametes</taxon>
    </lineage>
</organism>